<dbReference type="STRING" id="638302.HMPREF0908_1089"/>
<sequence length="110" mass="11998">MLCATDGRRRFAVAKIPKDLSDKDMMQGHEAEETLAETMLRQERQAEERAQAAAAKEPPADLARAGLSAAQAEELGKALLELKLALAQEGETNVKLKIRRSGRQVIITAT</sequence>
<organism evidence="1 2">
    <name type="scientific">Selenomonas flueggei ATCC 43531</name>
    <dbReference type="NCBI Taxonomy" id="638302"/>
    <lineage>
        <taxon>Bacteria</taxon>
        <taxon>Bacillati</taxon>
        <taxon>Bacillota</taxon>
        <taxon>Negativicutes</taxon>
        <taxon>Selenomonadales</taxon>
        <taxon>Selenomonadaceae</taxon>
        <taxon>Selenomonas</taxon>
    </lineage>
</organism>
<evidence type="ECO:0000313" key="1">
    <source>
        <dbReference type="EMBL" id="EEQ48609.1"/>
    </source>
</evidence>
<dbReference type="EMBL" id="ACLA01000014">
    <property type="protein sequence ID" value="EEQ48609.1"/>
    <property type="molecule type" value="Genomic_DNA"/>
</dbReference>
<gene>
    <name evidence="1" type="ORF">HMPREF0908_1089</name>
</gene>
<keyword evidence="2" id="KW-1185">Reference proteome</keyword>
<protein>
    <submittedName>
        <fullName evidence="1">Uncharacterized protein</fullName>
    </submittedName>
</protein>
<dbReference type="OrthoDB" id="1629499at2"/>
<dbReference type="HOGENOM" id="CLU_172495_0_0_9"/>
<name>C4V3J5_9FIRM</name>
<reference evidence="1 2" key="1">
    <citation type="submission" date="2009-04" db="EMBL/GenBank/DDBJ databases">
        <authorList>
            <person name="Qin X."/>
            <person name="Bachman B."/>
            <person name="Battles P."/>
            <person name="Bell A."/>
            <person name="Bess C."/>
            <person name="Bickham C."/>
            <person name="Chaboub L."/>
            <person name="Chen D."/>
            <person name="Coyle M."/>
            <person name="Deiros D.R."/>
            <person name="Dinh H."/>
            <person name="Forbes L."/>
            <person name="Fowler G."/>
            <person name="Francisco L."/>
            <person name="Fu Q."/>
            <person name="Gubbala S."/>
            <person name="Hale W."/>
            <person name="Han Y."/>
            <person name="Hemphill L."/>
            <person name="Highlander S.K."/>
            <person name="Hirani K."/>
            <person name="Hogues M."/>
            <person name="Jackson L."/>
            <person name="Jakkamsetti A."/>
            <person name="Javaid M."/>
            <person name="Jiang H."/>
            <person name="Korchina V."/>
            <person name="Kovar C."/>
            <person name="Lara F."/>
            <person name="Lee S."/>
            <person name="Mata R."/>
            <person name="Mathew T."/>
            <person name="Moen C."/>
            <person name="Morales K."/>
            <person name="Munidasa M."/>
            <person name="Nazareth L."/>
            <person name="Ngo R."/>
            <person name="Nguyen L."/>
            <person name="Okwuonu G."/>
            <person name="Ongeri F."/>
            <person name="Patil S."/>
            <person name="Petrosino J."/>
            <person name="Pham C."/>
            <person name="Pham P."/>
            <person name="Pu L.-L."/>
            <person name="Puazo M."/>
            <person name="Raj R."/>
            <person name="Reid J."/>
            <person name="Rouhana J."/>
            <person name="Saada N."/>
            <person name="Shang Y."/>
            <person name="Simmons D."/>
            <person name="Thornton R."/>
            <person name="Warren J."/>
            <person name="Weissenberger G."/>
            <person name="Zhang J."/>
            <person name="Zhang L."/>
            <person name="Zhou C."/>
            <person name="Zhu D."/>
            <person name="Muzny D."/>
            <person name="Worley K."/>
            <person name="Gibbs R."/>
        </authorList>
    </citation>
    <scope>NUCLEOTIDE SEQUENCE [LARGE SCALE GENOMIC DNA]</scope>
    <source>
        <strain evidence="1 2">ATCC 43531</strain>
    </source>
</reference>
<comment type="caution">
    <text evidence="1">The sequence shown here is derived from an EMBL/GenBank/DDBJ whole genome shotgun (WGS) entry which is preliminary data.</text>
</comment>
<dbReference type="AlphaFoldDB" id="C4V3J5"/>
<proteinExistence type="predicted"/>
<evidence type="ECO:0000313" key="2">
    <source>
        <dbReference type="Proteomes" id="UP000005309"/>
    </source>
</evidence>
<dbReference type="Proteomes" id="UP000005309">
    <property type="component" value="Unassembled WGS sequence"/>
</dbReference>
<accession>C4V3J5</accession>